<organism evidence="1 2">
    <name type="scientific">Pseudoduganella aquatica</name>
    <dbReference type="NCBI Taxonomy" id="2660641"/>
    <lineage>
        <taxon>Bacteria</taxon>
        <taxon>Pseudomonadati</taxon>
        <taxon>Pseudomonadota</taxon>
        <taxon>Betaproteobacteria</taxon>
        <taxon>Burkholderiales</taxon>
        <taxon>Oxalobacteraceae</taxon>
        <taxon>Telluria group</taxon>
        <taxon>Pseudoduganella</taxon>
    </lineage>
</organism>
<dbReference type="Proteomes" id="UP000450676">
    <property type="component" value="Unassembled WGS sequence"/>
</dbReference>
<dbReference type="AlphaFoldDB" id="A0A7X4HGE0"/>
<evidence type="ECO:0000313" key="1">
    <source>
        <dbReference type="EMBL" id="MYN10776.1"/>
    </source>
</evidence>
<evidence type="ECO:0000313" key="2">
    <source>
        <dbReference type="Proteomes" id="UP000450676"/>
    </source>
</evidence>
<comment type="caution">
    <text evidence="1">The sequence shown here is derived from an EMBL/GenBank/DDBJ whole genome shotgun (WGS) entry which is preliminary data.</text>
</comment>
<gene>
    <name evidence="1" type="ORF">GTP77_25995</name>
</gene>
<dbReference type="RefSeq" id="WP_161075059.1">
    <property type="nucleotide sequence ID" value="NZ_CP086370.1"/>
</dbReference>
<protein>
    <submittedName>
        <fullName evidence="1">Uncharacterized protein</fullName>
    </submittedName>
</protein>
<dbReference type="EMBL" id="WWCU01000045">
    <property type="protein sequence ID" value="MYN10776.1"/>
    <property type="molecule type" value="Genomic_DNA"/>
</dbReference>
<reference evidence="1 2" key="1">
    <citation type="submission" date="2019-12" db="EMBL/GenBank/DDBJ databases">
        <title>Novel species isolated from a subtropical stream in China.</title>
        <authorList>
            <person name="Lu H."/>
        </authorList>
    </citation>
    <scope>NUCLEOTIDE SEQUENCE [LARGE SCALE GENOMIC DNA]</scope>
    <source>
        <strain evidence="1 2">FT127W</strain>
    </source>
</reference>
<sequence length="117" mass="13148">MSHAFSEFSVAVWHLAGHGAQKDRLKRACTLSLVRMRPNEVPTEARHLFEGLRQRLHDAPTLTSIALQQNIDRLDDHVASEIIDDVLRIFSTVARYQPPEPPPSMLAPLRCCGRVAV</sequence>
<name>A0A7X4HGE0_9BURK</name>
<proteinExistence type="predicted"/>
<keyword evidence="2" id="KW-1185">Reference proteome</keyword>
<accession>A0A7X4HGE0</accession>